<sequence length="427" mass="46053">MADLFVALPPATDFNAVIFGKNSNRPAAEVQDVVSFAAADHEAGTKVQCTYIELEQVAHTNAVVLSKPSWMWGAEMGANEKGLAVGNAPVWTKLNGPQDLEKKLLGTDIVRLALERSSTAGEALNVITSLLANPGQGGPVTDERGKDGWCFHNSFLIADSTEAWVLETAGTLWAAERVSDGIRNISNELSIGSKMDLTSPGLVEEAKTLGLYSEDKGPFDFKAVFSAQSQTPSDSSNSTSFRFRRGRELMEKVVGAGKFGYRDMFKILRDEDGGICMMDGGFITSGSQVSVLMPSSSPSPGVHWFTGTPNPSTSIYKPFFFGPGADIGGVTVSVNEKEEAAGAEAVPGDNNGDKPGAHALYRGHRRLCNLMDTQEEKGHSVLGQLQQLEIKCAEDVDDILVNFSPESFPKLRNIFQHMASMEINFYV</sequence>
<dbReference type="InterPro" id="IPR005322">
    <property type="entry name" value="Peptidase_C69"/>
</dbReference>
<dbReference type="PANTHER" id="PTHR12994:SF17">
    <property type="entry name" value="LD30995P"/>
    <property type="match status" value="1"/>
</dbReference>
<evidence type="ECO:0008006" key="4">
    <source>
        <dbReference type="Google" id="ProtNLM"/>
    </source>
</evidence>
<proteinExistence type="inferred from homology"/>
<dbReference type="GO" id="GO:0070004">
    <property type="term" value="F:cysteine-type exopeptidase activity"/>
    <property type="evidence" value="ECO:0007669"/>
    <property type="project" value="InterPro"/>
</dbReference>
<dbReference type="Gene3D" id="3.60.60.10">
    <property type="entry name" value="Penicillin V Acylase, Chain A"/>
    <property type="match status" value="1"/>
</dbReference>
<organism evidence="2 3">
    <name type="scientific">Elysia crispata</name>
    <name type="common">lettuce slug</name>
    <dbReference type="NCBI Taxonomy" id="231223"/>
    <lineage>
        <taxon>Eukaryota</taxon>
        <taxon>Metazoa</taxon>
        <taxon>Spiralia</taxon>
        <taxon>Lophotrochozoa</taxon>
        <taxon>Mollusca</taxon>
        <taxon>Gastropoda</taxon>
        <taxon>Heterobranchia</taxon>
        <taxon>Euthyneura</taxon>
        <taxon>Panpulmonata</taxon>
        <taxon>Sacoglossa</taxon>
        <taxon>Placobranchoidea</taxon>
        <taxon>Plakobranchidae</taxon>
        <taxon>Elysia</taxon>
    </lineage>
</organism>
<evidence type="ECO:0000256" key="1">
    <source>
        <dbReference type="ARBA" id="ARBA00005705"/>
    </source>
</evidence>
<name>A0AAE1D5H6_9GAST</name>
<keyword evidence="3" id="KW-1185">Reference proteome</keyword>
<gene>
    <name evidence="2" type="ORF">RRG08_006676</name>
</gene>
<comment type="caution">
    <text evidence="2">The sequence shown here is derived from an EMBL/GenBank/DDBJ whole genome shotgun (WGS) entry which is preliminary data.</text>
</comment>
<evidence type="ECO:0000313" key="2">
    <source>
        <dbReference type="EMBL" id="KAK3758101.1"/>
    </source>
</evidence>
<dbReference type="Proteomes" id="UP001283361">
    <property type="component" value="Unassembled WGS sequence"/>
</dbReference>
<reference evidence="2" key="1">
    <citation type="journal article" date="2023" name="G3 (Bethesda)">
        <title>A reference genome for the long-term kleptoplast-retaining sea slug Elysia crispata morphotype clarki.</title>
        <authorList>
            <person name="Eastman K.E."/>
            <person name="Pendleton A.L."/>
            <person name="Shaikh M.A."/>
            <person name="Suttiyut T."/>
            <person name="Ogas R."/>
            <person name="Tomko P."/>
            <person name="Gavelis G."/>
            <person name="Widhalm J.R."/>
            <person name="Wisecaver J.H."/>
        </authorList>
    </citation>
    <scope>NUCLEOTIDE SEQUENCE</scope>
    <source>
        <strain evidence="2">ECLA1</strain>
    </source>
</reference>
<dbReference type="Pfam" id="PF03577">
    <property type="entry name" value="Peptidase_C69"/>
    <property type="match status" value="1"/>
</dbReference>
<dbReference type="EMBL" id="JAWDGP010005301">
    <property type="protein sequence ID" value="KAK3758101.1"/>
    <property type="molecule type" value="Genomic_DNA"/>
</dbReference>
<dbReference type="GO" id="GO:0006508">
    <property type="term" value="P:proteolysis"/>
    <property type="evidence" value="ECO:0007669"/>
    <property type="project" value="InterPro"/>
</dbReference>
<protein>
    <recommendedName>
        <fullName evidence="4">Secernin-2</fullName>
    </recommendedName>
</protein>
<evidence type="ECO:0000313" key="3">
    <source>
        <dbReference type="Proteomes" id="UP001283361"/>
    </source>
</evidence>
<accession>A0AAE1D5H6</accession>
<comment type="similarity">
    <text evidence="1">Belongs to the peptidase C69 family. Secernin subfamily.</text>
</comment>
<dbReference type="PANTHER" id="PTHR12994">
    <property type="entry name" value="SECERNIN"/>
    <property type="match status" value="1"/>
</dbReference>
<dbReference type="AlphaFoldDB" id="A0AAE1D5H6"/>
<dbReference type="GO" id="GO:0016805">
    <property type="term" value="F:dipeptidase activity"/>
    <property type="evidence" value="ECO:0007669"/>
    <property type="project" value="InterPro"/>
</dbReference>